<comment type="cofactor">
    <cofactor evidence="1">
        <name>Zn(2+)</name>
        <dbReference type="ChEBI" id="CHEBI:29105"/>
    </cofactor>
</comment>
<proteinExistence type="predicted"/>
<dbReference type="Proteomes" id="UP001497623">
    <property type="component" value="Unassembled WGS sequence"/>
</dbReference>
<dbReference type="AlphaFoldDB" id="A0AAV2RZN7"/>
<dbReference type="GO" id="GO:0004222">
    <property type="term" value="F:metalloendopeptidase activity"/>
    <property type="evidence" value="ECO:0007669"/>
    <property type="project" value="InterPro"/>
</dbReference>
<evidence type="ECO:0000256" key="3">
    <source>
        <dbReference type="ARBA" id="ARBA00022670"/>
    </source>
</evidence>
<dbReference type="Pfam" id="PF13688">
    <property type="entry name" value="Reprolysin_5"/>
    <property type="match status" value="1"/>
</dbReference>
<evidence type="ECO:0000256" key="4">
    <source>
        <dbReference type="ARBA" id="ARBA00022692"/>
    </source>
</evidence>
<evidence type="ECO:0000256" key="14">
    <source>
        <dbReference type="SAM" id="MobiDB-lite"/>
    </source>
</evidence>
<evidence type="ECO:0000313" key="19">
    <source>
        <dbReference type="EMBL" id="CAL4147225.1"/>
    </source>
</evidence>
<evidence type="ECO:0000256" key="11">
    <source>
        <dbReference type="ARBA" id="ARBA00023136"/>
    </source>
</evidence>
<dbReference type="GO" id="GO:0007219">
    <property type="term" value="P:Notch signaling pathway"/>
    <property type="evidence" value="ECO:0007669"/>
    <property type="project" value="TreeGrafter"/>
</dbReference>
<dbReference type="InterPro" id="IPR051489">
    <property type="entry name" value="ADAM_Metalloproteinase"/>
</dbReference>
<dbReference type="FunFam" id="4.10.70.10:FF:000003">
    <property type="entry name" value="Disintegrin and metalloproteinase domain-containing protein 17"/>
    <property type="match status" value="1"/>
</dbReference>
<comment type="caution">
    <text evidence="19">The sequence shown here is derived from an EMBL/GenBank/DDBJ whole genome shotgun (WGS) entry which is preliminary data.</text>
</comment>
<accession>A0AAV2RZN7</accession>
<feature type="compositionally biased region" description="Basic and acidic residues" evidence="14">
    <location>
        <begin position="411"/>
        <end position="424"/>
    </location>
</feature>
<feature type="domain" description="Disintegrin" evidence="17">
    <location>
        <begin position="477"/>
        <end position="566"/>
    </location>
</feature>
<dbReference type="CDD" id="cd14246">
    <property type="entry name" value="ADAM17_MPD"/>
    <property type="match status" value="1"/>
</dbReference>
<evidence type="ECO:0000259" key="18">
    <source>
        <dbReference type="PROSITE" id="PS50215"/>
    </source>
</evidence>
<dbReference type="InterPro" id="IPR001762">
    <property type="entry name" value="Disintegrin_dom"/>
</dbReference>
<dbReference type="InterPro" id="IPR036436">
    <property type="entry name" value="Disintegrin_dom_sf"/>
</dbReference>
<dbReference type="Gene3D" id="3.40.390.10">
    <property type="entry name" value="Collagenase (Catalytic Domain)"/>
    <property type="match status" value="1"/>
</dbReference>
<dbReference type="CDD" id="cd04270">
    <property type="entry name" value="ZnMc_TACE_like"/>
    <property type="match status" value="1"/>
</dbReference>
<feature type="signal peptide" evidence="16">
    <location>
        <begin position="1"/>
        <end position="16"/>
    </location>
</feature>
<feature type="transmembrane region" description="Helical" evidence="15">
    <location>
        <begin position="670"/>
        <end position="692"/>
    </location>
</feature>
<keyword evidence="9 15" id="KW-1133">Transmembrane helix</keyword>
<evidence type="ECO:0000256" key="5">
    <source>
        <dbReference type="ARBA" id="ARBA00022723"/>
    </source>
</evidence>
<dbReference type="Pfam" id="PF16698">
    <property type="entry name" value="ADAM17_MPD"/>
    <property type="match status" value="1"/>
</dbReference>
<evidence type="ECO:0000256" key="7">
    <source>
        <dbReference type="ARBA" id="ARBA00022801"/>
    </source>
</evidence>
<evidence type="ECO:0000256" key="6">
    <source>
        <dbReference type="ARBA" id="ARBA00022729"/>
    </source>
</evidence>
<dbReference type="SUPFAM" id="SSF55486">
    <property type="entry name" value="Metalloproteases ('zincins'), catalytic domain"/>
    <property type="match status" value="1"/>
</dbReference>
<keyword evidence="6 16" id="KW-0732">Signal</keyword>
<keyword evidence="10" id="KW-0482">Metalloprotease</keyword>
<keyword evidence="8 13" id="KW-0862">Zinc</keyword>
<feature type="active site" evidence="13">
    <location>
        <position position="409"/>
    </location>
</feature>
<dbReference type="Gene3D" id="4.10.70.30">
    <property type="match status" value="1"/>
</dbReference>
<dbReference type="GO" id="GO:0006509">
    <property type="term" value="P:membrane protein ectodomain proteolysis"/>
    <property type="evidence" value="ECO:0007669"/>
    <property type="project" value="TreeGrafter"/>
</dbReference>
<evidence type="ECO:0000256" key="13">
    <source>
        <dbReference type="PROSITE-ProRule" id="PRU00276"/>
    </source>
</evidence>
<dbReference type="InterPro" id="IPR024079">
    <property type="entry name" value="MetalloPept_cat_dom_sf"/>
</dbReference>
<dbReference type="InterPro" id="IPR032029">
    <property type="entry name" value="ADAM17_MPD"/>
</dbReference>
<evidence type="ECO:0000256" key="9">
    <source>
        <dbReference type="ARBA" id="ARBA00022989"/>
    </source>
</evidence>
<comment type="caution">
    <text evidence="13">Lacks conserved residue(s) required for the propagation of feature annotation.</text>
</comment>
<evidence type="ECO:0000256" key="8">
    <source>
        <dbReference type="ARBA" id="ARBA00022833"/>
    </source>
</evidence>
<keyword evidence="11 15" id="KW-0472">Membrane</keyword>
<keyword evidence="20" id="KW-1185">Reference proteome</keyword>
<evidence type="ECO:0000256" key="2">
    <source>
        <dbReference type="ARBA" id="ARBA00004479"/>
    </source>
</evidence>
<dbReference type="PROSITE" id="PS50214">
    <property type="entry name" value="DISINTEGRIN_2"/>
    <property type="match status" value="1"/>
</dbReference>
<feature type="binding site" evidence="13">
    <location>
        <position position="412"/>
    </location>
    <ligand>
        <name>Zn(2+)</name>
        <dbReference type="ChEBI" id="CHEBI:29105"/>
        <note>catalytic</note>
    </ligand>
</feature>
<dbReference type="InterPro" id="IPR034025">
    <property type="entry name" value="ADAM10_ADAM17"/>
</dbReference>
<comment type="subcellular location">
    <subcellularLocation>
        <location evidence="2">Membrane</location>
        <topology evidence="2">Single-pass type I membrane protein</topology>
    </subcellularLocation>
</comment>
<evidence type="ECO:0000256" key="12">
    <source>
        <dbReference type="ARBA" id="ARBA00023157"/>
    </source>
</evidence>
<keyword evidence="5 13" id="KW-0479">Metal-binding</keyword>
<dbReference type="InterPro" id="IPR001590">
    <property type="entry name" value="Peptidase_M12B"/>
</dbReference>
<dbReference type="GO" id="GO:0046872">
    <property type="term" value="F:metal ion binding"/>
    <property type="evidence" value="ECO:0007669"/>
    <property type="project" value="UniProtKB-KW"/>
</dbReference>
<dbReference type="Pfam" id="PF00200">
    <property type="entry name" value="Disintegrin"/>
    <property type="match status" value="1"/>
</dbReference>
<feature type="binding site" evidence="13">
    <location>
        <position position="418"/>
    </location>
    <ligand>
        <name>Zn(2+)</name>
        <dbReference type="ChEBI" id="CHEBI:29105"/>
        <note>catalytic</note>
    </ligand>
</feature>
<name>A0AAV2RZN7_MEGNR</name>
<evidence type="ECO:0000256" key="10">
    <source>
        <dbReference type="ARBA" id="ARBA00023049"/>
    </source>
</evidence>
<evidence type="ECO:0000256" key="16">
    <source>
        <dbReference type="SAM" id="SignalP"/>
    </source>
</evidence>
<dbReference type="EMBL" id="CAXKWB010035765">
    <property type="protein sequence ID" value="CAL4147225.1"/>
    <property type="molecule type" value="Genomic_DNA"/>
</dbReference>
<feature type="binding site" evidence="13">
    <location>
        <position position="408"/>
    </location>
    <ligand>
        <name>Zn(2+)</name>
        <dbReference type="ChEBI" id="CHEBI:29105"/>
        <note>catalytic</note>
    </ligand>
</feature>
<feature type="chain" id="PRO_5043909692" description="ADAM 17-like protease" evidence="16">
    <location>
        <begin position="17"/>
        <end position="730"/>
    </location>
</feature>
<dbReference type="SUPFAM" id="SSF57552">
    <property type="entry name" value="Blood coagulation inhibitor (disintegrin)"/>
    <property type="match status" value="1"/>
</dbReference>
<evidence type="ECO:0000256" key="1">
    <source>
        <dbReference type="ARBA" id="ARBA00001947"/>
    </source>
</evidence>
<evidence type="ECO:0000313" key="20">
    <source>
        <dbReference type="Proteomes" id="UP001497623"/>
    </source>
</evidence>
<keyword evidence="7" id="KW-0378">Hydrolase</keyword>
<dbReference type="GO" id="GO:0005886">
    <property type="term" value="C:plasma membrane"/>
    <property type="evidence" value="ECO:0007669"/>
    <property type="project" value="TreeGrafter"/>
</dbReference>
<dbReference type="Gene3D" id="4.10.70.10">
    <property type="entry name" value="Disintegrin domain"/>
    <property type="match status" value="1"/>
</dbReference>
<dbReference type="SMART" id="SM00050">
    <property type="entry name" value="DISIN"/>
    <property type="match status" value="1"/>
</dbReference>
<protein>
    <recommendedName>
        <fullName evidence="21">ADAM 17-like protease</fullName>
    </recommendedName>
</protein>
<keyword evidence="4 15" id="KW-0812">Transmembrane</keyword>
<evidence type="ECO:0000259" key="17">
    <source>
        <dbReference type="PROSITE" id="PS50214"/>
    </source>
</evidence>
<evidence type="ECO:0008006" key="21">
    <source>
        <dbReference type="Google" id="ProtNLM"/>
    </source>
</evidence>
<reference evidence="19 20" key="1">
    <citation type="submission" date="2024-05" db="EMBL/GenBank/DDBJ databases">
        <authorList>
            <person name="Wallberg A."/>
        </authorList>
    </citation>
    <scope>NUCLEOTIDE SEQUENCE [LARGE SCALE GENOMIC DNA]</scope>
</reference>
<dbReference type="PROSITE" id="PS50215">
    <property type="entry name" value="ADAM_MEPRO"/>
    <property type="match status" value="1"/>
</dbReference>
<organism evidence="19 20">
    <name type="scientific">Meganyctiphanes norvegica</name>
    <name type="common">Northern krill</name>
    <name type="synonym">Thysanopoda norvegica</name>
    <dbReference type="NCBI Taxonomy" id="48144"/>
    <lineage>
        <taxon>Eukaryota</taxon>
        <taxon>Metazoa</taxon>
        <taxon>Ecdysozoa</taxon>
        <taxon>Arthropoda</taxon>
        <taxon>Crustacea</taxon>
        <taxon>Multicrustacea</taxon>
        <taxon>Malacostraca</taxon>
        <taxon>Eumalacostraca</taxon>
        <taxon>Eucarida</taxon>
        <taxon>Euphausiacea</taxon>
        <taxon>Euphausiidae</taxon>
        <taxon>Meganyctiphanes</taxon>
    </lineage>
</organism>
<feature type="region of interest" description="Disordered" evidence="14">
    <location>
        <begin position="411"/>
        <end position="431"/>
    </location>
</feature>
<keyword evidence="12" id="KW-1015">Disulfide bond</keyword>
<sequence>MMMLLFLSILMQHCIAIDLTGGFIQSPPSHPNLKYYEIIDSSAFSHQIVKRGLKDSNHQFNKIREVNFDAMGRNFRLILNPRKGLLHPQFKAYAVDGEGNEKLIHIDNELFYEGRVFGEKSSEVTAHLEDGIMTATIHTPDDTYHVEPSWRHVPDSSDESMIVYRGSDVKHSWEDKHPSLKGHKMCDFVKEGNETIEAYSKLRNSDKDSMDRILHRAKRQQAESYTFNGKNTRCSLLLVADYRFFKEMGGKSYKNTVNYLISLIDRVDKIFENTVWHDVNDDSGFKGLGFVIKKILVHQEWTPVSSNQKHYNMEQDNWDAGNLLEVFSQESSHKDFCLAHLFTDLKFDNGILGRAYVGSPRSSSVGGICTPDYFKNGQTLYLNSGLSSSRNHYSERVISREADLVTAHEFGHNWGSEHDPDRQDCSPSSSQGGSHLMYTYAVSGYDINNKRFSPCSIRGIREVLLTKSSLCFTEPEESYCGNQRVEEQEECDAGLVGQDDIDMCCDKHCRLRQEAVCSDRNSPCCLDCQFKPIDVMCREKQPNTCEMESRCTGNLATCPKPSAMSDGTPCIERGECQKGKCLPYCETMNKQTCMCDTIENACYRCCRPSLNESCSPIEPLDILKDGTPCIHGFCNKGECVKTVQDVVERFWDIIEDININKFLLFLRDNIVGIVLIVSILIWVPASCIFSCVDRRNHMKYREKVFDFKAMIDSGELTADDIRKHTQNYYT</sequence>
<gene>
    <name evidence="19" type="ORF">MNOR_LOCUS29999</name>
</gene>
<dbReference type="PANTHER" id="PTHR45702">
    <property type="entry name" value="ADAM10/ADAM17 METALLOPEPTIDASE FAMILY MEMBER"/>
    <property type="match status" value="1"/>
</dbReference>
<dbReference type="PANTHER" id="PTHR45702:SF6">
    <property type="entry name" value="DISINTEGRIN AND METALLOPROTEINASE DOMAIN-CONTAINING PROTEIN 17"/>
    <property type="match status" value="1"/>
</dbReference>
<feature type="domain" description="Peptidase M12B" evidence="18">
    <location>
        <begin position="232"/>
        <end position="476"/>
    </location>
</feature>
<keyword evidence="3" id="KW-0645">Protease</keyword>
<evidence type="ECO:0000256" key="15">
    <source>
        <dbReference type="SAM" id="Phobius"/>
    </source>
</evidence>